<organism evidence="9 10">
    <name type="scientific">Exophiala bonariae</name>
    <dbReference type="NCBI Taxonomy" id="1690606"/>
    <lineage>
        <taxon>Eukaryota</taxon>
        <taxon>Fungi</taxon>
        <taxon>Dikarya</taxon>
        <taxon>Ascomycota</taxon>
        <taxon>Pezizomycotina</taxon>
        <taxon>Eurotiomycetes</taxon>
        <taxon>Chaetothyriomycetidae</taxon>
        <taxon>Chaetothyriales</taxon>
        <taxon>Herpotrichiellaceae</taxon>
        <taxon>Exophiala</taxon>
    </lineage>
</organism>
<dbReference type="GO" id="GO:0006508">
    <property type="term" value="P:proteolysis"/>
    <property type="evidence" value="ECO:0007669"/>
    <property type="project" value="UniProtKB-KW"/>
</dbReference>
<evidence type="ECO:0000313" key="9">
    <source>
        <dbReference type="EMBL" id="KAK5064453.1"/>
    </source>
</evidence>
<evidence type="ECO:0000256" key="3">
    <source>
        <dbReference type="PIRSR" id="PIRSR601461-1"/>
    </source>
</evidence>
<dbReference type="InterPro" id="IPR021109">
    <property type="entry name" value="Peptidase_aspartic_dom_sf"/>
</dbReference>
<dbReference type="PANTHER" id="PTHR47966">
    <property type="entry name" value="BETA-SITE APP-CLEAVING ENZYME, ISOFORM A-RELATED"/>
    <property type="match status" value="1"/>
</dbReference>
<dbReference type="InterPro" id="IPR001969">
    <property type="entry name" value="Aspartic_peptidase_AS"/>
</dbReference>
<keyword evidence="10" id="KW-1185">Reference proteome</keyword>
<dbReference type="RefSeq" id="XP_064711777.1">
    <property type="nucleotide sequence ID" value="XM_064843917.1"/>
</dbReference>
<proteinExistence type="inferred from homology"/>
<dbReference type="GO" id="GO:0004190">
    <property type="term" value="F:aspartic-type endopeptidase activity"/>
    <property type="evidence" value="ECO:0007669"/>
    <property type="project" value="UniProtKB-KW"/>
</dbReference>
<protein>
    <recommendedName>
        <fullName evidence="8">Peptidase A1 domain-containing protein</fullName>
    </recommendedName>
</protein>
<dbReference type="Pfam" id="PF00026">
    <property type="entry name" value="Asp"/>
    <property type="match status" value="1"/>
</dbReference>
<evidence type="ECO:0000256" key="2">
    <source>
        <dbReference type="ARBA" id="ARBA00022750"/>
    </source>
</evidence>
<evidence type="ECO:0000256" key="7">
    <source>
        <dbReference type="SAM" id="SignalP"/>
    </source>
</evidence>
<evidence type="ECO:0000256" key="5">
    <source>
        <dbReference type="RuleBase" id="RU000454"/>
    </source>
</evidence>
<feature type="region of interest" description="Disordered" evidence="6">
    <location>
        <begin position="410"/>
        <end position="445"/>
    </location>
</feature>
<dbReference type="Proteomes" id="UP001358417">
    <property type="component" value="Unassembled WGS sequence"/>
</dbReference>
<keyword evidence="4" id="KW-1015">Disulfide bond</keyword>
<evidence type="ECO:0000256" key="6">
    <source>
        <dbReference type="SAM" id="MobiDB-lite"/>
    </source>
</evidence>
<dbReference type="InterPro" id="IPR033121">
    <property type="entry name" value="PEPTIDASE_A1"/>
</dbReference>
<evidence type="ECO:0000256" key="4">
    <source>
        <dbReference type="PIRSR" id="PIRSR601461-2"/>
    </source>
</evidence>
<accession>A0AAV9NQH7</accession>
<feature type="disulfide bond" evidence="4">
    <location>
        <begin position="293"/>
        <end position="342"/>
    </location>
</feature>
<evidence type="ECO:0000313" key="10">
    <source>
        <dbReference type="Proteomes" id="UP001358417"/>
    </source>
</evidence>
<dbReference type="PROSITE" id="PS00141">
    <property type="entry name" value="ASP_PROTEASE"/>
    <property type="match status" value="1"/>
</dbReference>
<dbReference type="PANTHER" id="PTHR47966:SF51">
    <property type="entry name" value="BETA-SITE APP-CLEAVING ENZYME, ISOFORM A-RELATED"/>
    <property type="match status" value="1"/>
</dbReference>
<dbReference type="EMBL" id="JAVRRD010000001">
    <property type="protein sequence ID" value="KAK5064453.1"/>
    <property type="molecule type" value="Genomic_DNA"/>
</dbReference>
<feature type="signal peptide" evidence="7">
    <location>
        <begin position="1"/>
        <end position="17"/>
    </location>
</feature>
<keyword evidence="5" id="KW-0378">Hydrolase</keyword>
<feature type="active site" evidence="3">
    <location>
        <position position="253"/>
    </location>
</feature>
<keyword evidence="2 5" id="KW-0064">Aspartyl protease</keyword>
<keyword evidence="5" id="KW-0645">Protease</keyword>
<name>A0AAV9NQH7_9EURO</name>
<dbReference type="PROSITE" id="PS51767">
    <property type="entry name" value="PEPTIDASE_A1"/>
    <property type="match status" value="1"/>
</dbReference>
<evidence type="ECO:0000256" key="1">
    <source>
        <dbReference type="ARBA" id="ARBA00007447"/>
    </source>
</evidence>
<feature type="active site" evidence="3">
    <location>
        <position position="66"/>
    </location>
</feature>
<dbReference type="Gene3D" id="2.40.70.10">
    <property type="entry name" value="Acid Proteases"/>
    <property type="match status" value="2"/>
</dbReference>
<sequence>MRTFMLIGTLYWSAVCAKPAPLVSDLHRRQSNNVASLDYLNLFSGFLYTVNISIGTPPQQLMAALDTGSPYLILSNPGSEFCQQVGQPCSTFGSYDPSLSSSAIWISDDMDVIYELSKDSGSWLNDSLTIGDLTIASFPVGTANGSSTADPQNWFGLNGPGSEGPASQASSLQIMAQAGVLESASVGIFSGPLSDSVGQVVFGGLDTSKWQGDVQVLPIVKNDGGQILVSLTSIAVADSNVASPGLPVDVMIDTGNFDIKLPQDIVDGVWAQVDGLQTFNVTVGDTTLPYGVCDCNLAQSSKTFIFGFDGISIEVPISDMVVLPSALLLQNLGVSDFPEDTCVFMINGWGPTPPVYHSYILGDAFLRSAYFILDWDSNEVGLGQANNADSSPNIIPIAAGTSGLRDAISGTSKAMTQPSAQPSASSSDPSPAASVSTAPSTEPTSNSASLILVSNAYFVSAILMGILDFFM</sequence>
<dbReference type="SUPFAM" id="SSF50630">
    <property type="entry name" value="Acid proteases"/>
    <property type="match status" value="1"/>
</dbReference>
<keyword evidence="7" id="KW-0732">Signal</keyword>
<feature type="domain" description="Peptidase A1" evidence="8">
    <location>
        <begin position="48"/>
        <end position="383"/>
    </location>
</feature>
<dbReference type="InterPro" id="IPR001461">
    <property type="entry name" value="Aspartic_peptidase_A1"/>
</dbReference>
<feature type="compositionally biased region" description="Low complexity" evidence="6">
    <location>
        <begin position="414"/>
        <end position="445"/>
    </location>
</feature>
<evidence type="ECO:0000259" key="8">
    <source>
        <dbReference type="PROSITE" id="PS51767"/>
    </source>
</evidence>
<feature type="chain" id="PRO_5043664754" description="Peptidase A1 domain-containing protein" evidence="7">
    <location>
        <begin position="18"/>
        <end position="471"/>
    </location>
</feature>
<reference evidence="9 10" key="1">
    <citation type="submission" date="2023-08" db="EMBL/GenBank/DDBJ databases">
        <title>Black Yeasts Isolated from many extreme environments.</title>
        <authorList>
            <person name="Coleine C."/>
            <person name="Stajich J.E."/>
            <person name="Selbmann L."/>
        </authorList>
    </citation>
    <scope>NUCLEOTIDE SEQUENCE [LARGE SCALE GENOMIC DNA]</scope>
    <source>
        <strain evidence="9 10">CCFEE 5792</strain>
    </source>
</reference>
<gene>
    <name evidence="9" type="ORF">LTR84_000286</name>
</gene>
<dbReference type="GeneID" id="89968508"/>
<dbReference type="PRINTS" id="PR00792">
    <property type="entry name" value="PEPSIN"/>
</dbReference>
<comment type="similarity">
    <text evidence="1 5">Belongs to the peptidase A1 family.</text>
</comment>
<comment type="caution">
    <text evidence="9">The sequence shown here is derived from an EMBL/GenBank/DDBJ whole genome shotgun (WGS) entry which is preliminary data.</text>
</comment>
<dbReference type="AlphaFoldDB" id="A0AAV9NQH7"/>